<evidence type="ECO:0000256" key="10">
    <source>
        <dbReference type="ARBA" id="ARBA00051515"/>
    </source>
</evidence>
<evidence type="ECO:0000313" key="14">
    <source>
        <dbReference type="EMBL" id="KAF7710057.1"/>
    </source>
</evidence>
<proteinExistence type="inferred from homology"/>
<dbReference type="AlphaFoldDB" id="A0A8T0BX60"/>
<reference evidence="14" key="1">
    <citation type="submission" date="2020-08" db="EMBL/GenBank/DDBJ databases">
        <title>Chromosome-level assembly of Southern catfish (Silurus meridionalis) provides insights into visual adaptation to the nocturnal and benthic lifestyles.</title>
        <authorList>
            <person name="Zhang Y."/>
            <person name="Wang D."/>
            <person name="Peng Z."/>
        </authorList>
    </citation>
    <scope>NUCLEOTIDE SEQUENCE</scope>
    <source>
        <strain evidence="14">SWU-2019-XX</strain>
        <tissue evidence="14">Muscle</tissue>
    </source>
</reference>
<protein>
    <recommendedName>
        <fullName evidence="12">Deoxycytidylate deaminase</fullName>
        <ecNumber evidence="7">3.5.4.12</ecNumber>
    </recommendedName>
    <alternativeName>
        <fullName evidence="8">dCMP deaminase</fullName>
    </alternativeName>
</protein>
<accession>A0A8T0BX60</accession>
<dbReference type="PANTHER" id="PTHR11086">
    <property type="entry name" value="DEOXYCYTIDYLATE DEAMINASE-RELATED"/>
    <property type="match status" value="1"/>
</dbReference>
<comment type="catalytic activity">
    <reaction evidence="10">
        <text>dCMP + H2O + H(+) = dUMP + NH4(+)</text>
        <dbReference type="Rhea" id="RHEA:22924"/>
        <dbReference type="ChEBI" id="CHEBI:15377"/>
        <dbReference type="ChEBI" id="CHEBI:15378"/>
        <dbReference type="ChEBI" id="CHEBI:28938"/>
        <dbReference type="ChEBI" id="CHEBI:57566"/>
        <dbReference type="ChEBI" id="CHEBI:246422"/>
        <dbReference type="EC" id="3.5.4.12"/>
    </reaction>
    <physiologicalReaction direction="left-to-right" evidence="10">
        <dbReference type="Rhea" id="RHEA:22925"/>
    </physiologicalReaction>
</comment>
<feature type="domain" description="CMP/dCMP-type deaminase" evidence="13">
    <location>
        <begin position="76"/>
        <end position="207"/>
    </location>
</feature>
<comment type="function">
    <text evidence="11">Catalyzes the deamination of dCMP to dUMP, providing the nucleoside monophosphate substrate for the thymidylate synthase/TYMS. Also, part of a nucleotide salvage pathway that eliminates epigenetically modified 5-hydroxymethyl-dCMP (hmdCMP) in a two-step process entailing deamination to cytotoxic 5-hydroxymethyl-dUMP (hmdUMP), followed by its hydrolysis into 5-hydroxymethyluracil (hmU) and 2-deoxy-D-ribose 5-phosphate (deoxyribosephosphate). Catalyzes the first step in that pathway, the deamination of 5-hydroxymethyl-dCMP (hmdCMP).</text>
</comment>
<evidence type="ECO:0000256" key="12">
    <source>
        <dbReference type="ARBA" id="ARBA00071582"/>
    </source>
</evidence>
<organism evidence="14 15">
    <name type="scientific">Silurus meridionalis</name>
    <name type="common">Southern catfish</name>
    <name type="synonym">Silurus soldatovi meridionalis</name>
    <dbReference type="NCBI Taxonomy" id="175797"/>
    <lineage>
        <taxon>Eukaryota</taxon>
        <taxon>Metazoa</taxon>
        <taxon>Chordata</taxon>
        <taxon>Craniata</taxon>
        <taxon>Vertebrata</taxon>
        <taxon>Euteleostomi</taxon>
        <taxon>Actinopterygii</taxon>
        <taxon>Neopterygii</taxon>
        <taxon>Teleostei</taxon>
        <taxon>Ostariophysi</taxon>
        <taxon>Siluriformes</taxon>
        <taxon>Siluridae</taxon>
        <taxon>Silurus</taxon>
    </lineage>
</organism>
<evidence type="ECO:0000256" key="3">
    <source>
        <dbReference type="ARBA" id="ARBA00022723"/>
    </source>
</evidence>
<dbReference type="GO" id="GO:0004132">
    <property type="term" value="F:dCMP deaminase activity"/>
    <property type="evidence" value="ECO:0007669"/>
    <property type="project" value="UniProtKB-EC"/>
</dbReference>
<evidence type="ECO:0000256" key="11">
    <source>
        <dbReference type="ARBA" id="ARBA00059334"/>
    </source>
</evidence>
<keyword evidence="5" id="KW-0378">Hydrolase</keyword>
<comment type="catalytic activity">
    <reaction evidence="9">
        <text>5-hydroxymethyl-dCMP + H2O + H(+) = 5-hydroxymethyl-dUMP + NH4(+)</text>
        <dbReference type="Rhea" id="RHEA:77175"/>
        <dbReference type="ChEBI" id="CHEBI:15377"/>
        <dbReference type="ChEBI" id="CHEBI:15378"/>
        <dbReference type="ChEBI" id="CHEBI:28938"/>
        <dbReference type="ChEBI" id="CHEBI:57962"/>
        <dbReference type="ChEBI" id="CHEBI:90409"/>
    </reaction>
    <physiologicalReaction direction="left-to-right" evidence="9">
        <dbReference type="Rhea" id="RHEA:77176"/>
    </physiologicalReaction>
</comment>
<evidence type="ECO:0000259" key="13">
    <source>
        <dbReference type="PROSITE" id="PS51747"/>
    </source>
</evidence>
<evidence type="ECO:0000256" key="8">
    <source>
        <dbReference type="ARBA" id="ARBA00041763"/>
    </source>
</evidence>
<name>A0A8T0BX60_SILME</name>
<comment type="caution">
    <text evidence="14">The sequence shown here is derived from an EMBL/GenBank/DDBJ whole genome shotgun (WGS) entry which is preliminary data.</text>
</comment>
<evidence type="ECO:0000313" key="15">
    <source>
        <dbReference type="Proteomes" id="UP000606274"/>
    </source>
</evidence>
<evidence type="ECO:0000256" key="4">
    <source>
        <dbReference type="ARBA" id="ARBA00022727"/>
    </source>
</evidence>
<dbReference type="Gene3D" id="3.40.140.10">
    <property type="entry name" value="Cytidine Deaminase, domain 2"/>
    <property type="match status" value="1"/>
</dbReference>
<sequence length="262" mass="29136">MLTHRFRESVRSDWTAVAFFAGNSSFSFILRACACVDVFGFSCTESRMNEEETHRPTIRSGVGGGAEARKRQDYLEWSEYFMAVAFLSAQRSKDPSSQVGACIVNQENKIVGIGYNGMPNGCDDDLLPWSRSADDRLDTKYPYVCHAEMNAIMNKNSATVKGCTMYVALFPCNECAKLIIQSGIKDVVYLSDKYHSTPEMEASRRLLDLARIPYSQFHPKQNRIVIDFDSISRSGPRESDGGCAPAVNGEVLKLGTQKSDTC</sequence>
<dbReference type="PROSITE" id="PS00903">
    <property type="entry name" value="CYT_DCMP_DEAMINASES_1"/>
    <property type="match status" value="1"/>
</dbReference>
<keyword evidence="15" id="KW-1185">Reference proteome</keyword>
<dbReference type="GO" id="GO:0009165">
    <property type="term" value="P:nucleotide biosynthetic process"/>
    <property type="evidence" value="ECO:0007669"/>
    <property type="project" value="UniProtKB-KW"/>
</dbReference>
<dbReference type="PROSITE" id="PS51747">
    <property type="entry name" value="CYT_DCMP_DEAMINASES_2"/>
    <property type="match status" value="1"/>
</dbReference>
<evidence type="ECO:0000256" key="1">
    <source>
        <dbReference type="ARBA" id="ARBA00001947"/>
    </source>
</evidence>
<keyword evidence="3" id="KW-0479">Metal-binding</keyword>
<comment type="cofactor">
    <cofactor evidence="1">
        <name>Zn(2+)</name>
        <dbReference type="ChEBI" id="CHEBI:29105"/>
    </cofactor>
</comment>
<dbReference type="GO" id="GO:0008270">
    <property type="term" value="F:zinc ion binding"/>
    <property type="evidence" value="ECO:0007669"/>
    <property type="project" value="InterPro"/>
</dbReference>
<dbReference type="InterPro" id="IPR035105">
    <property type="entry name" value="Deoxycytidylate_deaminase_dom"/>
</dbReference>
<evidence type="ECO:0000256" key="7">
    <source>
        <dbReference type="ARBA" id="ARBA00038938"/>
    </source>
</evidence>
<evidence type="ECO:0000256" key="2">
    <source>
        <dbReference type="ARBA" id="ARBA00006576"/>
    </source>
</evidence>
<evidence type="ECO:0000256" key="5">
    <source>
        <dbReference type="ARBA" id="ARBA00022801"/>
    </source>
</evidence>
<dbReference type="InterPro" id="IPR015517">
    <property type="entry name" value="dCMP_deaminase-rel"/>
</dbReference>
<gene>
    <name evidence="14" type="ORF">HF521_008929</name>
</gene>
<dbReference type="Pfam" id="PF00383">
    <property type="entry name" value="dCMP_cyt_deam_1"/>
    <property type="match status" value="1"/>
</dbReference>
<comment type="similarity">
    <text evidence="2">Belongs to the cytidine and deoxycytidylate deaminase family.</text>
</comment>
<keyword evidence="4" id="KW-0545">Nucleotide biosynthesis</keyword>
<dbReference type="SUPFAM" id="SSF53927">
    <property type="entry name" value="Cytidine deaminase-like"/>
    <property type="match status" value="1"/>
</dbReference>
<dbReference type="EMBL" id="JABFDY010000002">
    <property type="protein sequence ID" value="KAF7710057.1"/>
    <property type="molecule type" value="Genomic_DNA"/>
</dbReference>
<dbReference type="CDD" id="cd01286">
    <property type="entry name" value="deoxycytidylate_deaminase"/>
    <property type="match status" value="1"/>
</dbReference>
<evidence type="ECO:0000256" key="9">
    <source>
        <dbReference type="ARBA" id="ARBA00050096"/>
    </source>
</evidence>
<dbReference type="EC" id="3.5.4.12" evidence="7"/>
<dbReference type="PANTHER" id="PTHR11086:SF18">
    <property type="entry name" value="DEOXYCYTIDYLATE DEAMINASE"/>
    <property type="match status" value="1"/>
</dbReference>
<dbReference type="GO" id="GO:0005737">
    <property type="term" value="C:cytoplasm"/>
    <property type="evidence" value="ECO:0007669"/>
    <property type="project" value="TreeGrafter"/>
</dbReference>
<evidence type="ECO:0000256" key="6">
    <source>
        <dbReference type="ARBA" id="ARBA00022833"/>
    </source>
</evidence>
<dbReference type="FunFam" id="3.40.140.10:FF:000021">
    <property type="entry name" value="Deoxycytidylate deaminase"/>
    <property type="match status" value="1"/>
</dbReference>
<dbReference type="InterPro" id="IPR016193">
    <property type="entry name" value="Cytidine_deaminase-like"/>
</dbReference>
<keyword evidence="6" id="KW-0862">Zinc</keyword>
<dbReference type="InterPro" id="IPR002125">
    <property type="entry name" value="CMP_dCMP_dom"/>
</dbReference>
<dbReference type="Proteomes" id="UP000606274">
    <property type="component" value="Unassembled WGS sequence"/>
</dbReference>
<dbReference type="InterPro" id="IPR016192">
    <property type="entry name" value="APOBEC/CMP_deaminase_Zn-bd"/>
</dbReference>